<gene>
    <name evidence="2" type="ORF">FrCorBMG51_07240</name>
</gene>
<reference evidence="2 3" key="1">
    <citation type="submission" date="2014-12" db="EMBL/GenBank/DDBJ databases">
        <title>Frankia sp. BMG5.1 draft genome.</title>
        <authorList>
            <person name="Gtari M."/>
            <person name="Ghodhbane-Gtari F."/>
            <person name="Nouioui I."/>
            <person name="Ktari A."/>
            <person name="Hezbri K."/>
            <person name="Mimouni W."/>
            <person name="Sbissi I."/>
            <person name="Ayari A."/>
            <person name="Yamanaka T."/>
            <person name="Normand P."/>
            <person name="Tisa L.S."/>
            <person name="Boudabous A."/>
        </authorList>
    </citation>
    <scope>NUCLEOTIDE SEQUENCE [LARGE SCALE GENOMIC DNA]</scope>
    <source>
        <strain evidence="2 3">BMG5.1</strain>
    </source>
</reference>
<evidence type="ECO:0008006" key="4">
    <source>
        <dbReference type="Google" id="ProtNLM"/>
    </source>
</evidence>
<name>A0ABR5F5W8_9ACTN</name>
<comment type="caution">
    <text evidence="2">The sequence shown here is derived from an EMBL/GenBank/DDBJ whole genome shotgun (WGS) entry which is preliminary data.</text>
</comment>
<proteinExistence type="predicted"/>
<sequence length="84" mass="8798">MVGPAGLLAERTQRPCQARACRGVRSSMIGTFSTGPAPALVGGHHDRDDFDPAVPVYGLPADRGPTGEAARVTGVGDRTLGRWR</sequence>
<evidence type="ECO:0000256" key="1">
    <source>
        <dbReference type="SAM" id="MobiDB-lite"/>
    </source>
</evidence>
<dbReference type="Proteomes" id="UP000035425">
    <property type="component" value="Unassembled WGS sequence"/>
</dbReference>
<feature type="region of interest" description="Disordered" evidence="1">
    <location>
        <begin position="60"/>
        <end position="84"/>
    </location>
</feature>
<evidence type="ECO:0000313" key="2">
    <source>
        <dbReference type="EMBL" id="KLL12050.1"/>
    </source>
</evidence>
<accession>A0ABR5F5W8</accession>
<evidence type="ECO:0000313" key="3">
    <source>
        <dbReference type="Proteomes" id="UP000035425"/>
    </source>
</evidence>
<organism evidence="2 3">
    <name type="scientific">Protofrankia coriariae</name>
    <dbReference type="NCBI Taxonomy" id="1562887"/>
    <lineage>
        <taxon>Bacteria</taxon>
        <taxon>Bacillati</taxon>
        <taxon>Actinomycetota</taxon>
        <taxon>Actinomycetes</taxon>
        <taxon>Frankiales</taxon>
        <taxon>Frankiaceae</taxon>
        <taxon>Protofrankia</taxon>
    </lineage>
</organism>
<protein>
    <recommendedName>
        <fullName evidence="4">Transposase</fullName>
    </recommendedName>
</protein>
<keyword evidence="3" id="KW-1185">Reference proteome</keyword>
<dbReference type="EMBL" id="JWIO01000008">
    <property type="protein sequence ID" value="KLL12050.1"/>
    <property type="molecule type" value="Genomic_DNA"/>
</dbReference>